<evidence type="ECO:0000313" key="5">
    <source>
        <dbReference type="EMBL" id="KHD07393.1"/>
    </source>
</evidence>
<dbReference type="Gene3D" id="3.30.565.10">
    <property type="entry name" value="Histidine kinase-like ATPase, C-terminal domain"/>
    <property type="match status" value="2"/>
</dbReference>
<organism evidence="5 6">
    <name type="scientific">Candidatus Thiomargarita nelsonii</name>
    <dbReference type="NCBI Taxonomy" id="1003181"/>
    <lineage>
        <taxon>Bacteria</taxon>
        <taxon>Pseudomonadati</taxon>
        <taxon>Pseudomonadota</taxon>
        <taxon>Gammaproteobacteria</taxon>
        <taxon>Thiotrichales</taxon>
        <taxon>Thiotrichaceae</taxon>
        <taxon>Thiomargarita</taxon>
    </lineage>
</organism>
<evidence type="ECO:0000256" key="1">
    <source>
        <dbReference type="ARBA" id="ARBA00000085"/>
    </source>
</evidence>
<keyword evidence="6" id="KW-1185">Reference proteome</keyword>
<dbReference type="PANTHER" id="PTHR43547">
    <property type="entry name" value="TWO-COMPONENT HISTIDINE KINASE"/>
    <property type="match status" value="1"/>
</dbReference>
<comment type="caution">
    <text evidence="5">The sequence shown here is derived from an EMBL/GenBank/DDBJ whole genome shotgun (WGS) entry which is preliminary data.</text>
</comment>
<dbReference type="EC" id="2.7.13.3" evidence="2"/>
<dbReference type="EMBL" id="JSZA02000115">
    <property type="protein sequence ID" value="KHD07393.1"/>
    <property type="molecule type" value="Genomic_DNA"/>
</dbReference>
<dbReference type="SMART" id="SM00387">
    <property type="entry name" value="HATPase_c"/>
    <property type="match status" value="1"/>
</dbReference>
<accession>A0A0A6P9K7</accession>
<evidence type="ECO:0000256" key="3">
    <source>
        <dbReference type="ARBA" id="ARBA00022553"/>
    </source>
</evidence>
<dbReference type="InterPro" id="IPR003594">
    <property type="entry name" value="HATPase_dom"/>
</dbReference>
<dbReference type="PANTHER" id="PTHR43547:SF2">
    <property type="entry name" value="HYBRID SIGNAL TRANSDUCTION HISTIDINE KINASE C"/>
    <property type="match status" value="1"/>
</dbReference>
<protein>
    <recommendedName>
        <fullName evidence="2">histidine kinase</fullName>
        <ecNumber evidence="2">2.7.13.3</ecNumber>
    </recommendedName>
</protein>
<proteinExistence type="predicted"/>
<sequence>MSNILTKLKTALQQELIKEPLNFERISELHDQLLALDPQATRFTVDAQHIHRLGFELVGKQETALSELIKNAYDADATYINIDFKDYDKQGGTLIISDDGNGMTLFDIRENWMRLSTSDKEKNPLSPLYGRSRAGRKGIGRFAVERLGKQLLLETKKKDETKKIRVHFDWDIQYKSGKLLTRIINPIEQFSAEQNAHGTTLRIGKLWDKWTKNDFIQIWKSVLFLQPPFEIPLCHRASKNDIETYAPDPGFKVRLNGELRNEAVPELSIEKNFLANRTALIKGWIDAKGKGHFKVHSEILEFEDKQDSEDNYQEVGSLEFEVSYFIYNSKLMLSVHQARQFGKKLGGIRVYRDGFRVLPYGEPSNDWLQLVIGERNRLLKAKNENFFGHVALTSAENPALEETASREGLVENEAYKKLCDFIKECLEWATLRVASYRQLENEQVNSNSKNHQASASGALQEHIDELKNQPQGSSIDAHQMAHQLEKVQAIVKKKEQKDIQYSEMLRVLASLGISIAVFSHETGGAVTRLKASLTNLHSRILSACQNSTEINEHFEQVNQTTNRLGDLASYISTQIEHSVTRNKDNIALYAVIKKFIEQFKNYFNTRKISFEWEVIPNVLRTAPMHRSEIDAVLFNFLTNAIKAMERNNAEQRCIKITATRQDNFAIIRFQDTGAGVADNIKNSIFNAFFTTSSQNRQDEIAGPGCGLGLKIVSDIAKVNKGFVRLSEPDTGYGCCFEFGVPISSKQLKLAEV</sequence>
<keyword evidence="3" id="KW-0597">Phosphoprotein</keyword>
<dbReference type="GO" id="GO:0000155">
    <property type="term" value="F:phosphorelay sensor kinase activity"/>
    <property type="evidence" value="ECO:0007669"/>
    <property type="project" value="TreeGrafter"/>
</dbReference>
<dbReference type="AlphaFoldDB" id="A0A0A6P9K7"/>
<dbReference type="InterPro" id="IPR036890">
    <property type="entry name" value="HATPase_C_sf"/>
</dbReference>
<dbReference type="Pfam" id="PF13589">
    <property type="entry name" value="HATPase_c_3"/>
    <property type="match status" value="1"/>
</dbReference>
<name>A0A0A6P9K7_9GAMM</name>
<reference evidence="5 6" key="1">
    <citation type="journal article" date="2016" name="Front. Microbiol.">
        <title>Single-Cell (Meta-)Genomics of a Dimorphic Candidatus Thiomargarita nelsonii Reveals Genomic Plasticity.</title>
        <authorList>
            <person name="Flood B.E."/>
            <person name="Fliss P."/>
            <person name="Jones D.S."/>
            <person name="Dick G.J."/>
            <person name="Jain S."/>
            <person name="Kaster A.K."/>
            <person name="Winkel M."/>
            <person name="Mussmann M."/>
            <person name="Bailey J."/>
        </authorList>
    </citation>
    <scope>NUCLEOTIDE SEQUENCE [LARGE SCALE GENOMIC DNA]</scope>
    <source>
        <strain evidence="5">Hydrate Ridge</strain>
    </source>
</reference>
<dbReference type="Pfam" id="PF02518">
    <property type="entry name" value="HATPase_c"/>
    <property type="match status" value="1"/>
</dbReference>
<gene>
    <name evidence="5" type="ORF">PN36_23440</name>
</gene>
<dbReference type="PRINTS" id="PR00344">
    <property type="entry name" value="BCTRLSENSOR"/>
</dbReference>
<evidence type="ECO:0000259" key="4">
    <source>
        <dbReference type="PROSITE" id="PS50109"/>
    </source>
</evidence>
<dbReference type="SUPFAM" id="SSF55874">
    <property type="entry name" value="ATPase domain of HSP90 chaperone/DNA topoisomerase II/histidine kinase"/>
    <property type="match status" value="2"/>
</dbReference>
<evidence type="ECO:0000313" key="6">
    <source>
        <dbReference type="Proteomes" id="UP000030428"/>
    </source>
</evidence>
<dbReference type="InterPro" id="IPR005467">
    <property type="entry name" value="His_kinase_dom"/>
</dbReference>
<comment type="catalytic activity">
    <reaction evidence="1">
        <text>ATP + protein L-histidine = ADP + protein N-phospho-L-histidine.</text>
        <dbReference type="EC" id="2.7.13.3"/>
    </reaction>
</comment>
<feature type="domain" description="Histidine kinase" evidence="4">
    <location>
        <begin position="517"/>
        <end position="744"/>
    </location>
</feature>
<dbReference type="Proteomes" id="UP000030428">
    <property type="component" value="Unassembled WGS sequence"/>
</dbReference>
<evidence type="ECO:0000256" key="2">
    <source>
        <dbReference type="ARBA" id="ARBA00012438"/>
    </source>
</evidence>
<dbReference type="InterPro" id="IPR004358">
    <property type="entry name" value="Sig_transdc_His_kin-like_C"/>
</dbReference>
<dbReference type="PROSITE" id="PS50109">
    <property type="entry name" value="HIS_KIN"/>
    <property type="match status" value="1"/>
</dbReference>